<evidence type="ECO:0000256" key="1">
    <source>
        <dbReference type="SAM" id="MobiDB-lite"/>
    </source>
</evidence>
<reference evidence="2 3" key="1">
    <citation type="submission" date="2020-01" db="EMBL/GenBank/DDBJ databases">
        <title>Kibdelosporangium persica a novel Actinomycetes from a hot desert in Iran.</title>
        <authorList>
            <person name="Safaei N."/>
            <person name="Zaburannyi N."/>
            <person name="Mueller R."/>
            <person name="Wink J."/>
        </authorList>
    </citation>
    <scope>NUCLEOTIDE SEQUENCE [LARGE SCALE GENOMIC DNA]</scope>
    <source>
        <strain evidence="2 3">4NS15</strain>
    </source>
</reference>
<dbReference type="EMBL" id="JAAATY010000042">
    <property type="protein sequence ID" value="NRN70623.1"/>
    <property type="molecule type" value="Genomic_DNA"/>
</dbReference>
<keyword evidence="3" id="KW-1185">Reference proteome</keyword>
<proteinExistence type="predicted"/>
<gene>
    <name evidence="2" type="ORF">GC106_78940</name>
</gene>
<comment type="caution">
    <text evidence="2">The sequence shown here is derived from an EMBL/GenBank/DDBJ whole genome shotgun (WGS) entry which is preliminary data.</text>
</comment>
<feature type="region of interest" description="Disordered" evidence="1">
    <location>
        <begin position="1"/>
        <end position="23"/>
    </location>
</feature>
<evidence type="ECO:0000313" key="2">
    <source>
        <dbReference type="EMBL" id="NRN70623.1"/>
    </source>
</evidence>
<dbReference type="InterPro" id="IPR046080">
    <property type="entry name" value="DUF6098"/>
</dbReference>
<evidence type="ECO:0000313" key="3">
    <source>
        <dbReference type="Proteomes" id="UP000763557"/>
    </source>
</evidence>
<accession>A0ABX2FHC7</accession>
<sequence length="172" mass="18993">MDSAAGRMNPTRTGHSSGVDRAPDDASLTRTIVSLDELAALVAAENGGDLYVRWSLGPDVDLAHGQSSRDGLTGVALPGLSASSLRVEPWWDRSLRLWLARRLYDYRHLPELRGPGVRPWVLRGIEVARGPDNEPLVKCDRPVAWVADTVLHAAERLVEEQNSPEWGPMDRR</sequence>
<organism evidence="2 3">
    <name type="scientific">Kibdelosporangium persicum</name>
    <dbReference type="NCBI Taxonomy" id="2698649"/>
    <lineage>
        <taxon>Bacteria</taxon>
        <taxon>Bacillati</taxon>
        <taxon>Actinomycetota</taxon>
        <taxon>Actinomycetes</taxon>
        <taxon>Pseudonocardiales</taxon>
        <taxon>Pseudonocardiaceae</taxon>
        <taxon>Kibdelosporangium</taxon>
    </lineage>
</organism>
<name>A0ABX2FHC7_9PSEU</name>
<dbReference type="Pfam" id="PF19593">
    <property type="entry name" value="DUF6098"/>
    <property type="match status" value="1"/>
</dbReference>
<dbReference type="Proteomes" id="UP000763557">
    <property type="component" value="Unassembled WGS sequence"/>
</dbReference>
<protein>
    <submittedName>
        <fullName evidence="2">Uncharacterized protein</fullName>
    </submittedName>
</protein>